<organism evidence="5 6">
    <name type="scientific">Saccharomycopsis crataegensis</name>
    <dbReference type="NCBI Taxonomy" id="43959"/>
    <lineage>
        <taxon>Eukaryota</taxon>
        <taxon>Fungi</taxon>
        <taxon>Dikarya</taxon>
        <taxon>Ascomycota</taxon>
        <taxon>Saccharomycotina</taxon>
        <taxon>Saccharomycetes</taxon>
        <taxon>Saccharomycopsidaceae</taxon>
        <taxon>Saccharomycopsis</taxon>
    </lineage>
</organism>
<dbReference type="PANTHER" id="PTHR10980:SF3">
    <property type="entry name" value="LD16419P"/>
    <property type="match status" value="1"/>
</dbReference>
<evidence type="ECO:0000313" key="5">
    <source>
        <dbReference type="EMBL" id="GMM38685.1"/>
    </source>
</evidence>
<keyword evidence="4" id="KW-0963">Cytoplasm</keyword>
<reference evidence="5 6" key="1">
    <citation type="journal article" date="2023" name="Elife">
        <title>Identification of key yeast species and microbe-microbe interactions impacting larval growth of Drosophila in the wild.</title>
        <authorList>
            <person name="Mure A."/>
            <person name="Sugiura Y."/>
            <person name="Maeda R."/>
            <person name="Honda K."/>
            <person name="Sakurai N."/>
            <person name="Takahashi Y."/>
            <person name="Watada M."/>
            <person name="Katoh T."/>
            <person name="Gotoh A."/>
            <person name="Gotoh Y."/>
            <person name="Taniguchi I."/>
            <person name="Nakamura K."/>
            <person name="Hayashi T."/>
            <person name="Katayama T."/>
            <person name="Uemura T."/>
            <person name="Hattori Y."/>
        </authorList>
    </citation>
    <scope>NUCLEOTIDE SEQUENCE [LARGE SCALE GENOMIC DNA]</scope>
    <source>
        <strain evidence="5 6">SC-9</strain>
    </source>
</reference>
<dbReference type="GO" id="GO:0005094">
    <property type="term" value="F:Rho GDP-dissociation inhibitor activity"/>
    <property type="evidence" value="ECO:0007669"/>
    <property type="project" value="InterPro"/>
</dbReference>
<dbReference type="InterPro" id="IPR024792">
    <property type="entry name" value="RhoGDI_dom_sf"/>
</dbReference>
<dbReference type="InterPro" id="IPR000406">
    <property type="entry name" value="Rho_GDI"/>
</dbReference>
<protein>
    <submittedName>
        <fullName evidence="5">Rdi1 protein</fullName>
    </submittedName>
</protein>
<dbReference type="FunFam" id="2.70.50.30:FF:000004">
    <property type="entry name" value="Rho GDP-dissociation inhibitor 1"/>
    <property type="match status" value="1"/>
</dbReference>
<comment type="caution">
    <text evidence="5">The sequence shown here is derived from an EMBL/GenBank/DDBJ whole genome shotgun (WGS) entry which is preliminary data.</text>
</comment>
<evidence type="ECO:0000313" key="6">
    <source>
        <dbReference type="Proteomes" id="UP001360560"/>
    </source>
</evidence>
<evidence type="ECO:0000256" key="4">
    <source>
        <dbReference type="ARBA" id="ARBA00022490"/>
    </source>
</evidence>
<keyword evidence="6" id="KW-1185">Reference proteome</keyword>
<evidence type="ECO:0000256" key="3">
    <source>
        <dbReference type="ARBA" id="ARBA00022468"/>
    </source>
</evidence>
<comment type="subcellular location">
    <subcellularLocation>
        <location evidence="1">Cytoplasm</location>
    </subcellularLocation>
</comment>
<proteinExistence type="inferred from homology"/>
<dbReference type="GeneID" id="90076673"/>
<dbReference type="GO" id="GO:0016020">
    <property type="term" value="C:membrane"/>
    <property type="evidence" value="ECO:0007669"/>
    <property type="project" value="TreeGrafter"/>
</dbReference>
<accession>A0AAV5QVQ5</accession>
<dbReference type="Gene3D" id="2.70.50.30">
    <property type="entry name" value="Coagulation Factor XIII, subunit A, domain 1"/>
    <property type="match status" value="1"/>
</dbReference>
<dbReference type="PANTHER" id="PTHR10980">
    <property type="entry name" value="RHO GDP-DISSOCIATION INHIBITOR"/>
    <property type="match status" value="1"/>
</dbReference>
<dbReference type="Proteomes" id="UP001360560">
    <property type="component" value="Unassembled WGS sequence"/>
</dbReference>
<dbReference type="GO" id="GO:0007266">
    <property type="term" value="P:Rho protein signal transduction"/>
    <property type="evidence" value="ECO:0007669"/>
    <property type="project" value="InterPro"/>
</dbReference>
<sequence length="195" mass="21427">MSGHDDLVAEDTPGYNVGQKKTLEEYAQLDANDESLKKWKESLGISTGSLLPVAPGDNRKVVVLEMSLLVNGKAPIVVNLEQPGVAASLSSNPFKVPEKSLYSLRIKFKVQHEIITGIKYLQGIKKAGIRVDKLEEPLGSYAPNTTDKPFYEVTLPEMEAPSGFIARGTYQATSKFVDYDKTTHLTLDWAVSITK</sequence>
<dbReference type="GO" id="GO:0005829">
    <property type="term" value="C:cytosol"/>
    <property type="evidence" value="ECO:0007669"/>
    <property type="project" value="TreeGrafter"/>
</dbReference>
<evidence type="ECO:0000256" key="2">
    <source>
        <dbReference type="ARBA" id="ARBA00009758"/>
    </source>
</evidence>
<dbReference type="SUPFAM" id="SSF81296">
    <property type="entry name" value="E set domains"/>
    <property type="match status" value="1"/>
</dbReference>
<dbReference type="AlphaFoldDB" id="A0AAV5QVQ5"/>
<gene>
    <name evidence="5" type="ORF">DASC09_060240</name>
</gene>
<dbReference type="Pfam" id="PF02115">
    <property type="entry name" value="Rho_GDI"/>
    <property type="match status" value="1"/>
</dbReference>
<dbReference type="InterPro" id="IPR014756">
    <property type="entry name" value="Ig_E-set"/>
</dbReference>
<comment type="similarity">
    <text evidence="2">Belongs to the Rho GDI family.</text>
</comment>
<name>A0AAV5QVQ5_9ASCO</name>
<dbReference type="EMBL" id="BTFZ01000020">
    <property type="protein sequence ID" value="GMM38685.1"/>
    <property type="molecule type" value="Genomic_DNA"/>
</dbReference>
<keyword evidence="3" id="KW-0343">GTPase activation</keyword>
<evidence type="ECO:0000256" key="1">
    <source>
        <dbReference type="ARBA" id="ARBA00004496"/>
    </source>
</evidence>
<dbReference type="RefSeq" id="XP_064855680.1">
    <property type="nucleotide sequence ID" value="XM_064999608.1"/>
</dbReference>
<dbReference type="GO" id="GO:0005096">
    <property type="term" value="F:GTPase activator activity"/>
    <property type="evidence" value="ECO:0007669"/>
    <property type="project" value="UniProtKB-KW"/>
</dbReference>